<keyword evidence="6" id="KW-1185">Reference proteome</keyword>
<dbReference type="Gene3D" id="3.40.50.12780">
    <property type="entry name" value="N-terminal domain of ligase-like"/>
    <property type="match status" value="1"/>
</dbReference>
<comment type="similarity">
    <text evidence="1">Belongs to the ATP-dependent AMP-binding enzyme family.</text>
</comment>
<sequence length="528" mass="57772">MSALEILTARFAPARRTIANILLDGASRYGQRPLLSIDGRTWTHADMVYHVARRAATLTAQGIVQGDRVALLCRNRLEILDTVLACAWLGAIAVPINTASLAPQVQYFLNNSGAHLLLADTGLADSLLTVDWTRTQVQAVWWLHANDGPPSLPDLPGFSRDCPDLGDPVEPAENGPGTPFAILYTSGTTGPSKGVLSPQAQWFWWGAHSVDALDIHSHDILATTLPLCHVNALHTFIQASLAGAHVVYYPRFSASRFWTMMEQCGATRTYLLGAMVPMLLAQPEQAAEREHRVQLILSPGTPADAARRLEARTGVRVIEGYGSTETNFAIATPATAQPDGRMGWVRPGFSACVVDEDDAPLPAGTAGELLLRADQPYTFALGYHNMPEATVVAWRNLWWHTGDRVVAESDGAIRFLDRLKDAIRRRGENISSYEVEAVLLQHPAIAQAAVFPVPSELAEDDVMAAIRLRDGLHVGPAELVEFCRSRLPHFAVPRYIDIVADFPRTANGKVRKVELRERGVTATTWRND</sequence>
<dbReference type="PANTHER" id="PTHR43201">
    <property type="entry name" value="ACYL-COA SYNTHETASE"/>
    <property type="match status" value="1"/>
</dbReference>
<dbReference type="SUPFAM" id="SSF56801">
    <property type="entry name" value="Acetyl-CoA synthetase-like"/>
    <property type="match status" value="1"/>
</dbReference>
<dbReference type="Proteomes" id="UP000608923">
    <property type="component" value="Unassembled WGS sequence"/>
</dbReference>
<dbReference type="Pfam" id="PF13193">
    <property type="entry name" value="AMP-binding_C"/>
    <property type="match status" value="1"/>
</dbReference>
<evidence type="ECO:0000259" key="3">
    <source>
        <dbReference type="Pfam" id="PF00501"/>
    </source>
</evidence>
<accession>A0A8H9IJX0</accession>
<organism evidence="5 6">
    <name type="scientific">Alcaligenes pakistanensis</name>
    <dbReference type="NCBI Taxonomy" id="1482717"/>
    <lineage>
        <taxon>Bacteria</taxon>
        <taxon>Pseudomonadati</taxon>
        <taxon>Pseudomonadota</taxon>
        <taxon>Betaproteobacteria</taxon>
        <taxon>Burkholderiales</taxon>
        <taxon>Alcaligenaceae</taxon>
        <taxon>Alcaligenes</taxon>
    </lineage>
</organism>
<reference evidence="6" key="1">
    <citation type="journal article" date="2019" name="Int. J. Syst. Evol. Microbiol.">
        <title>The Global Catalogue of Microorganisms (GCM) 10K type strain sequencing project: providing services to taxonomists for standard genome sequencing and annotation.</title>
        <authorList>
            <consortium name="The Broad Institute Genomics Platform"/>
            <consortium name="The Broad Institute Genome Sequencing Center for Infectious Disease"/>
            <person name="Wu L."/>
            <person name="Ma J."/>
        </authorList>
    </citation>
    <scope>NUCLEOTIDE SEQUENCE [LARGE SCALE GENOMIC DNA]</scope>
    <source>
        <strain evidence="6">KCTC 42083</strain>
    </source>
</reference>
<name>A0A8H9IJX0_9BURK</name>
<feature type="domain" description="AMP-binding enzyme C-terminal" evidence="4">
    <location>
        <begin position="434"/>
        <end position="509"/>
    </location>
</feature>
<proteinExistence type="inferred from homology"/>
<comment type="caution">
    <text evidence="5">The sequence shown here is derived from an EMBL/GenBank/DDBJ whole genome shotgun (WGS) entry which is preliminary data.</text>
</comment>
<evidence type="ECO:0000313" key="6">
    <source>
        <dbReference type="Proteomes" id="UP000608923"/>
    </source>
</evidence>
<evidence type="ECO:0000313" key="5">
    <source>
        <dbReference type="EMBL" id="GHC56453.1"/>
    </source>
</evidence>
<dbReference type="RefSeq" id="WP_189393638.1">
    <property type="nucleotide sequence ID" value="NZ_BMZN01000005.1"/>
</dbReference>
<dbReference type="EMBL" id="BMZN01000005">
    <property type="protein sequence ID" value="GHC56453.1"/>
    <property type="molecule type" value="Genomic_DNA"/>
</dbReference>
<dbReference type="AlphaFoldDB" id="A0A8H9IJX0"/>
<evidence type="ECO:0000256" key="1">
    <source>
        <dbReference type="ARBA" id="ARBA00006432"/>
    </source>
</evidence>
<dbReference type="InterPro" id="IPR042099">
    <property type="entry name" value="ANL_N_sf"/>
</dbReference>
<dbReference type="PROSITE" id="PS00455">
    <property type="entry name" value="AMP_BINDING"/>
    <property type="match status" value="1"/>
</dbReference>
<dbReference type="Pfam" id="PF00501">
    <property type="entry name" value="AMP-binding"/>
    <property type="match status" value="1"/>
</dbReference>
<feature type="domain" description="AMP-dependent synthetase/ligase" evidence="3">
    <location>
        <begin position="26"/>
        <end position="375"/>
    </location>
</feature>
<dbReference type="PANTHER" id="PTHR43201:SF5">
    <property type="entry name" value="MEDIUM-CHAIN ACYL-COA LIGASE ACSF2, MITOCHONDRIAL"/>
    <property type="match status" value="1"/>
</dbReference>
<dbReference type="GO" id="GO:0031956">
    <property type="term" value="F:medium-chain fatty acid-CoA ligase activity"/>
    <property type="evidence" value="ECO:0007669"/>
    <property type="project" value="TreeGrafter"/>
</dbReference>
<protein>
    <submittedName>
        <fullName evidence="5">ATP-dependent acyl-CoA ligase</fullName>
    </submittedName>
</protein>
<dbReference type="InterPro" id="IPR000873">
    <property type="entry name" value="AMP-dep_synth/lig_dom"/>
</dbReference>
<evidence type="ECO:0000256" key="2">
    <source>
        <dbReference type="ARBA" id="ARBA00022598"/>
    </source>
</evidence>
<gene>
    <name evidence="5" type="ORF">GCM10010096_31710</name>
</gene>
<dbReference type="InterPro" id="IPR045851">
    <property type="entry name" value="AMP-bd_C_sf"/>
</dbReference>
<dbReference type="Gene3D" id="3.30.300.30">
    <property type="match status" value="1"/>
</dbReference>
<evidence type="ECO:0000259" key="4">
    <source>
        <dbReference type="Pfam" id="PF13193"/>
    </source>
</evidence>
<keyword evidence="2 5" id="KW-0436">Ligase</keyword>
<dbReference type="InterPro" id="IPR020845">
    <property type="entry name" value="AMP-binding_CS"/>
</dbReference>
<dbReference type="InterPro" id="IPR025110">
    <property type="entry name" value="AMP-bd_C"/>
</dbReference>
<dbReference type="GO" id="GO:0006631">
    <property type="term" value="P:fatty acid metabolic process"/>
    <property type="evidence" value="ECO:0007669"/>
    <property type="project" value="TreeGrafter"/>
</dbReference>